<dbReference type="InterPro" id="IPR050553">
    <property type="entry name" value="Thioredoxin_ResA/DsbE_sf"/>
</dbReference>
<protein>
    <submittedName>
        <fullName evidence="3">Peroxiredoxin</fullName>
    </submittedName>
</protein>
<sequence>MVKKILAVLLLLGLGGYALWQGVLPKNAEDNLSEYEDANIKEEESQEVAEYGLETGKKAPVFKLRVLGGEEVSLSDYQGKKVILNFWATWCPPCKAEMPEMQKFYNQYSDDVEILAVNLTSSEQTVDAVNQFLQERGFTFPVLLDEKEEVSSKQYKILTIPTTYFIDESGTITKRINGPMNYEQMEAFAKE</sequence>
<dbReference type="EMBL" id="JAFBFC010000004">
    <property type="protein sequence ID" value="MBM7703781.1"/>
    <property type="molecule type" value="Genomic_DNA"/>
</dbReference>
<reference evidence="3 4" key="1">
    <citation type="submission" date="2021-01" db="EMBL/GenBank/DDBJ databases">
        <title>Genomic Encyclopedia of Type Strains, Phase IV (KMG-IV): sequencing the most valuable type-strain genomes for metagenomic binning, comparative biology and taxonomic classification.</title>
        <authorList>
            <person name="Goeker M."/>
        </authorList>
    </citation>
    <scope>NUCLEOTIDE SEQUENCE [LARGE SCALE GENOMIC DNA]</scope>
    <source>
        <strain evidence="3 4">DSM 104297</strain>
    </source>
</reference>
<evidence type="ECO:0000313" key="4">
    <source>
        <dbReference type="Proteomes" id="UP000809829"/>
    </source>
</evidence>
<evidence type="ECO:0000313" key="3">
    <source>
        <dbReference type="EMBL" id="MBM7703781.1"/>
    </source>
</evidence>
<name>A0ABS2QWB8_9BACI</name>
<comment type="caution">
    <text evidence="3">The sequence shown here is derived from an EMBL/GenBank/DDBJ whole genome shotgun (WGS) entry which is preliminary data.</text>
</comment>
<gene>
    <name evidence="3" type="ORF">JOC83_002630</name>
</gene>
<accession>A0ABS2QWB8</accession>
<dbReference type="InterPro" id="IPR000866">
    <property type="entry name" value="AhpC/TSA"/>
</dbReference>
<dbReference type="SUPFAM" id="SSF52833">
    <property type="entry name" value="Thioredoxin-like"/>
    <property type="match status" value="1"/>
</dbReference>
<keyword evidence="1" id="KW-1015">Disulfide bond</keyword>
<keyword evidence="4" id="KW-1185">Reference proteome</keyword>
<evidence type="ECO:0000259" key="2">
    <source>
        <dbReference type="PROSITE" id="PS51352"/>
    </source>
</evidence>
<feature type="domain" description="Thioredoxin" evidence="2">
    <location>
        <begin position="53"/>
        <end position="191"/>
    </location>
</feature>
<dbReference type="PROSITE" id="PS51352">
    <property type="entry name" value="THIOREDOXIN_2"/>
    <property type="match status" value="1"/>
</dbReference>
<dbReference type="CDD" id="cd02966">
    <property type="entry name" value="TlpA_like_family"/>
    <property type="match status" value="1"/>
</dbReference>
<dbReference type="PROSITE" id="PS00194">
    <property type="entry name" value="THIOREDOXIN_1"/>
    <property type="match status" value="1"/>
</dbReference>
<dbReference type="PANTHER" id="PTHR42852">
    <property type="entry name" value="THIOL:DISULFIDE INTERCHANGE PROTEIN DSBE"/>
    <property type="match status" value="1"/>
</dbReference>
<dbReference type="Gene3D" id="3.40.30.10">
    <property type="entry name" value="Glutaredoxin"/>
    <property type="match status" value="1"/>
</dbReference>
<dbReference type="InterPro" id="IPR036249">
    <property type="entry name" value="Thioredoxin-like_sf"/>
</dbReference>
<dbReference type="RefSeq" id="WP_205187728.1">
    <property type="nucleotide sequence ID" value="NZ_JAFBFC010000004.1"/>
</dbReference>
<organism evidence="3 4">
    <name type="scientific">Priestia iocasae</name>
    <dbReference type="NCBI Taxonomy" id="2291674"/>
    <lineage>
        <taxon>Bacteria</taxon>
        <taxon>Bacillati</taxon>
        <taxon>Bacillota</taxon>
        <taxon>Bacilli</taxon>
        <taxon>Bacillales</taxon>
        <taxon>Bacillaceae</taxon>
        <taxon>Priestia</taxon>
    </lineage>
</organism>
<dbReference type="InterPro" id="IPR017937">
    <property type="entry name" value="Thioredoxin_CS"/>
</dbReference>
<dbReference type="Proteomes" id="UP000809829">
    <property type="component" value="Unassembled WGS sequence"/>
</dbReference>
<evidence type="ECO:0000256" key="1">
    <source>
        <dbReference type="ARBA" id="ARBA00023157"/>
    </source>
</evidence>
<dbReference type="PANTHER" id="PTHR42852:SF1">
    <property type="entry name" value="THIOREDOXIN-LIKE PROTEIN YNEN"/>
    <property type="match status" value="1"/>
</dbReference>
<dbReference type="Pfam" id="PF00578">
    <property type="entry name" value="AhpC-TSA"/>
    <property type="match status" value="1"/>
</dbReference>
<proteinExistence type="predicted"/>
<dbReference type="InterPro" id="IPR013766">
    <property type="entry name" value="Thioredoxin_domain"/>
</dbReference>